<dbReference type="GO" id="GO:0005509">
    <property type="term" value="F:calcium ion binding"/>
    <property type="evidence" value="ECO:0007669"/>
    <property type="project" value="TreeGrafter"/>
</dbReference>
<dbReference type="PRINTS" id="PR00360">
    <property type="entry name" value="C2DOMAIN"/>
</dbReference>
<dbReference type="InterPro" id="IPR000008">
    <property type="entry name" value="C2_dom"/>
</dbReference>
<dbReference type="EMBL" id="VSWD01000010">
    <property type="protein sequence ID" value="KAK3091866.1"/>
    <property type="molecule type" value="Genomic_DNA"/>
</dbReference>
<dbReference type="GO" id="GO:0030276">
    <property type="term" value="F:clathrin binding"/>
    <property type="evidence" value="ECO:0007669"/>
    <property type="project" value="TreeGrafter"/>
</dbReference>
<accession>A0AA88Y114</accession>
<dbReference type="AlphaFoldDB" id="A0AA88Y114"/>
<evidence type="ECO:0000256" key="1">
    <source>
        <dbReference type="ARBA" id="ARBA00022737"/>
    </source>
</evidence>
<gene>
    <name evidence="4" type="ORF">FSP39_023231</name>
</gene>
<dbReference type="FunFam" id="2.60.40.150:FF:000237">
    <property type="entry name" value="Synaptotagmin 15"/>
    <property type="match status" value="1"/>
</dbReference>
<keyword evidence="2" id="KW-0812">Transmembrane</keyword>
<feature type="domain" description="C2" evidence="3">
    <location>
        <begin position="307"/>
        <end position="430"/>
    </location>
</feature>
<dbReference type="Proteomes" id="UP001186944">
    <property type="component" value="Unassembled WGS sequence"/>
</dbReference>
<feature type="domain" description="C2" evidence="3">
    <location>
        <begin position="176"/>
        <end position="296"/>
    </location>
</feature>
<dbReference type="InterPro" id="IPR035892">
    <property type="entry name" value="C2_domain_sf"/>
</dbReference>
<name>A0AA88Y114_PINIB</name>
<proteinExistence type="predicted"/>
<dbReference type="SMART" id="SM00239">
    <property type="entry name" value="C2"/>
    <property type="match status" value="2"/>
</dbReference>
<dbReference type="GO" id="GO:0070382">
    <property type="term" value="C:exocytic vesicle"/>
    <property type="evidence" value="ECO:0007669"/>
    <property type="project" value="TreeGrafter"/>
</dbReference>
<dbReference type="GO" id="GO:0017156">
    <property type="term" value="P:calcium-ion regulated exocytosis"/>
    <property type="evidence" value="ECO:0007669"/>
    <property type="project" value="TreeGrafter"/>
</dbReference>
<sequence length="453" mass="51674">MVDTNDVFTDKSLVKEDVTAVSTDTPWYKDDSMIWILVGSVVAAVLVLVAIVILFVVCRRRRRKKSWDLGWNDTDCILESKSAPISRNCSPKLEKRKSFPDALADTRGKMVRSLTLASVPSFTLPPERVQPQNGHERSCSLTAMQYQQHLIGHLEPELYRGLSFSDDSSLCLPPSEYGRLWFSVLYDAAVEQLNVNLVKVRELPGRGRNNAPRDPFVKIFLLPDERTCRISKVRKKTLSPMFNESFTFQVDPDSIRSKTLRFSVYDVDKRRVRHSLGHVLVNLADIDILKGDSMFKDLELTSTMCASLGDLQISSTYLPNVDKVKIVVIGARNLRQIDIDQNNSLFVKLQMIHGRKISKVKKTMLRPSTSEPVFNEPFSFSIHGKIIDTCSFELSLMTTTRTPMSHDEVYGRIVLGSFMFARGEELKHWQEMMSQPRVAITRWHQLNPVTHHD</sequence>
<dbReference type="PROSITE" id="PS50004">
    <property type="entry name" value="C2"/>
    <property type="match status" value="2"/>
</dbReference>
<dbReference type="SUPFAM" id="SSF49562">
    <property type="entry name" value="C2 domain (Calcium/lipid-binding domain, CaLB)"/>
    <property type="match status" value="2"/>
</dbReference>
<keyword evidence="1" id="KW-0677">Repeat</keyword>
<protein>
    <recommendedName>
        <fullName evidence="3">C2 domain-containing protein</fullName>
    </recommendedName>
</protein>
<keyword evidence="2" id="KW-0472">Membrane</keyword>
<dbReference type="GO" id="GO:0000149">
    <property type="term" value="F:SNARE binding"/>
    <property type="evidence" value="ECO:0007669"/>
    <property type="project" value="TreeGrafter"/>
</dbReference>
<evidence type="ECO:0000256" key="2">
    <source>
        <dbReference type="SAM" id="Phobius"/>
    </source>
</evidence>
<keyword evidence="2" id="KW-1133">Transmembrane helix</keyword>
<comment type="caution">
    <text evidence="4">The sequence shown here is derived from an EMBL/GenBank/DDBJ whole genome shotgun (WGS) entry which is preliminary data.</text>
</comment>
<dbReference type="PANTHER" id="PTHR10024">
    <property type="entry name" value="SYNAPTOTAGMIN"/>
    <property type="match status" value="1"/>
</dbReference>
<dbReference type="CDD" id="cd08390">
    <property type="entry name" value="C2A_Synaptotagmin-15-17"/>
    <property type="match status" value="1"/>
</dbReference>
<evidence type="ECO:0000313" key="4">
    <source>
        <dbReference type="EMBL" id="KAK3091866.1"/>
    </source>
</evidence>
<organism evidence="4 5">
    <name type="scientific">Pinctada imbricata</name>
    <name type="common">Atlantic pearl-oyster</name>
    <name type="synonym">Pinctada martensii</name>
    <dbReference type="NCBI Taxonomy" id="66713"/>
    <lineage>
        <taxon>Eukaryota</taxon>
        <taxon>Metazoa</taxon>
        <taxon>Spiralia</taxon>
        <taxon>Lophotrochozoa</taxon>
        <taxon>Mollusca</taxon>
        <taxon>Bivalvia</taxon>
        <taxon>Autobranchia</taxon>
        <taxon>Pteriomorphia</taxon>
        <taxon>Pterioida</taxon>
        <taxon>Pterioidea</taxon>
        <taxon>Pteriidae</taxon>
        <taxon>Pinctada</taxon>
    </lineage>
</organism>
<dbReference type="InterPro" id="IPR047897">
    <property type="entry name" value="Synaptotagmin-15/17_C2A"/>
</dbReference>
<keyword evidence="5" id="KW-1185">Reference proteome</keyword>
<dbReference type="GO" id="GO:0005886">
    <property type="term" value="C:plasma membrane"/>
    <property type="evidence" value="ECO:0007669"/>
    <property type="project" value="TreeGrafter"/>
</dbReference>
<dbReference type="Pfam" id="PF00168">
    <property type="entry name" value="C2"/>
    <property type="match status" value="2"/>
</dbReference>
<evidence type="ECO:0000313" key="5">
    <source>
        <dbReference type="Proteomes" id="UP001186944"/>
    </source>
</evidence>
<dbReference type="GO" id="GO:0001786">
    <property type="term" value="F:phosphatidylserine binding"/>
    <property type="evidence" value="ECO:0007669"/>
    <property type="project" value="TreeGrafter"/>
</dbReference>
<dbReference type="Gene3D" id="2.60.40.150">
    <property type="entry name" value="C2 domain"/>
    <property type="match status" value="2"/>
</dbReference>
<dbReference type="PANTHER" id="PTHR10024:SF377">
    <property type="entry name" value="SYNAPTOTAGMIN-15-LIKE ISOFORM X1"/>
    <property type="match status" value="1"/>
</dbReference>
<dbReference type="GO" id="GO:0005544">
    <property type="term" value="F:calcium-dependent phospholipid binding"/>
    <property type="evidence" value="ECO:0007669"/>
    <property type="project" value="TreeGrafter"/>
</dbReference>
<feature type="transmembrane region" description="Helical" evidence="2">
    <location>
        <begin position="33"/>
        <end position="57"/>
    </location>
</feature>
<evidence type="ECO:0000259" key="3">
    <source>
        <dbReference type="PROSITE" id="PS50004"/>
    </source>
</evidence>
<reference evidence="4" key="1">
    <citation type="submission" date="2019-08" db="EMBL/GenBank/DDBJ databases">
        <title>The improved chromosome-level genome for the pearl oyster Pinctada fucata martensii using PacBio sequencing and Hi-C.</title>
        <authorList>
            <person name="Zheng Z."/>
        </authorList>
    </citation>
    <scope>NUCLEOTIDE SEQUENCE</scope>
    <source>
        <strain evidence="4">ZZ-2019</strain>
        <tissue evidence="4">Adductor muscle</tissue>
    </source>
</reference>